<reference evidence="5" key="1">
    <citation type="submission" date="2021-01" db="EMBL/GenBank/DDBJ databases">
        <authorList>
            <person name="Lovell J.T."/>
            <person name="Bentley N."/>
            <person name="Bhattarai G."/>
            <person name="Jenkins J.W."/>
            <person name="Sreedasyam A."/>
            <person name="Alarcon Y."/>
            <person name="Bock C."/>
            <person name="Boston L."/>
            <person name="Carlson J."/>
            <person name="Cervantes K."/>
            <person name="Clermont K."/>
            <person name="Krom N."/>
            <person name="Kubenka K."/>
            <person name="Mamidi S."/>
            <person name="Mattison C."/>
            <person name="Monteros M."/>
            <person name="Pisani C."/>
            <person name="Plott C."/>
            <person name="Rajasekar S."/>
            <person name="Rhein H.S."/>
            <person name="Rohla C."/>
            <person name="Song M."/>
            <person name="Hilaire R.S."/>
            <person name="Shu S."/>
            <person name="Wells L."/>
            <person name="Wang X."/>
            <person name="Webber J."/>
            <person name="Heerema R.J."/>
            <person name="Klein P."/>
            <person name="Conner P."/>
            <person name="Grauke L."/>
            <person name="Grimwood J."/>
            <person name="Schmutz J."/>
            <person name="Randall J.J."/>
        </authorList>
    </citation>
    <scope>NUCLEOTIDE SEQUENCE</scope>
    <source>
        <tissue evidence="5">Leaf</tissue>
    </source>
</reference>
<comment type="similarity">
    <text evidence="3">Belongs to the iron/ascorbate-dependent oxidoreductase family.</text>
</comment>
<dbReference type="SUPFAM" id="SSF51197">
    <property type="entry name" value="Clavaminate synthase-like"/>
    <property type="match status" value="1"/>
</dbReference>
<dbReference type="Pfam" id="PF14226">
    <property type="entry name" value="DIOX_N"/>
    <property type="match status" value="1"/>
</dbReference>
<dbReference type="PROSITE" id="PS51471">
    <property type="entry name" value="FE2OG_OXY"/>
    <property type="match status" value="1"/>
</dbReference>
<evidence type="ECO:0000313" key="5">
    <source>
        <dbReference type="EMBL" id="KAG6732264.1"/>
    </source>
</evidence>
<comment type="caution">
    <text evidence="5">The sequence shown here is derived from an EMBL/GenBank/DDBJ whole genome shotgun (WGS) entry which is preliminary data.</text>
</comment>
<dbReference type="GO" id="GO:0046872">
    <property type="term" value="F:metal ion binding"/>
    <property type="evidence" value="ECO:0007669"/>
    <property type="project" value="UniProtKB-KW"/>
</dbReference>
<gene>
    <name evidence="5" type="ORF">I3842_01G168500</name>
</gene>
<dbReference type="InterPro" id="IPR026992">
    <property type="entry name" value="DIOX_N"/>
</dbReference>
<dbReference type="PANTHER" id="PTHR47990">
    <property type="entry name" value="2-OXOGLUTARATE (2OG) AND FE(II)-DEPENDENT OXYGENASE SUPERFAMILY PROTEIN-RELATED"/>
    <property type="match status" value="1"/>
</dbReference>
<evidence type="ECO:0000313" key="6">
    <source>
        <dbReference type="Proteomes" id="UP000811246"/>
    </source>
</evidence>
<dbReference type="GO" id="GO:0016491">
    <property type="term" value="F:oxidoreductase activity"/>
    <property type="evidence" value="ECO:0007669"/>
    <property type="project" value="UniProtKB-KW"/>
</dbReference>
<dbReference type="Gene3D" id="2.60.120.330">
    <property type="entry name" value="B-lactam Antibiotic, Isopenicillin N Synthase, Chain"/>
    <property type="match status" value="1"/>
</dbReference>
<keyword evidence="2 3" id="KW-0408">Iron</keyword>
<dbReference type="InterPro" id="IPR005123">
    <property type="entry name" value="Oxoglu/Fe-dep_dioxygenase_dom"/>
</dbReference>
<sequence length="311" mass="35556">MADVQTLTKIPTIDFSNENLKPGTSSWLSVRKDVCSALEEYGCFVAELGNKFPLELHNTMFATAEELFDFPTETKMKLTSEQVFHGYVANPPVRERMMINNATSPEETQKLTNVFWPNGNDIVREGANSYAKKMAELDKMVTRMVFESYGLEKNFDAHLELTTRTLSLIKYREHHETETNEGIKSHTDKHLTTILHQNRVRGLEIKTHDGEWIGFDPSPSSFLFLAGDALQVWSNDRIQASVHRVMLVENETRYSIGMFAFHDGTIHVPEELVDEEHPLKYKPFNNRDYAKAQASLFQQEISVKAFCGITT</sequence>
<evidence type="ECO:0000256" key="3">
    <source>
        <dbReference type="RuleBase" id="RU003682"/>
    </source>
</evidence>
<evidence type="ECO:0000259" key="4">
    <source>
        <dbReference type="PROSITE" id="PS51471"/>
    </source>
</evidence>
<feature type="domain" description="Fe2OG dioxygenase" evidence="4">
    <location>
        <begin position="161"/>
        <end position="264"/>
    </location>
</feature>
<dbReference type="EMBL" id="CM031825">
    <property type="protein sequence ID" value="KAG6732264.1"/>
    <property type="molecule type" value="Genomic_DNA"/>
</dbReference>
<dbReference type="InterPro" id="IPR044861">
    <property type="entry name" value="IPNS-like_FE2OG_OXY"/>
</dbReference>
<protein>
    <recommendedName>
        <fullName evidence="4">Fe2OG dioxygenase domain-containing protein</fullName>
    </recommendedName>
</protein>
<proteinExistence type="inferred from homology"/>
<dbReference type="Pfam" id="PF03171">
    <property type="entry name" value="2OG-FeII_Oxy"/>
    <property type="match status" value="1"/>
</dbReference>
<organism evidence="5 6">
    <name type="scientific">Carya illinoinensis</name>
    <name type="common">Pecan</name>
    <dbReference type="NCBI Taxonomy" id="32201"/>
    <lineage>
        <taxon>Eukaryota</taxon>
        <taxon>Viridiplantae</taxon>
        <taxon>Streptophyta</taxon>
        <taxon>Embryophyta</taxon>
        <taxon>Tracheophyta</taxon>
        <taxon>Spermatophyta</taxon>
        <taxon>Magnoliopsida</taxon>
        <taxon>eudicotyledons</taxon>
        <taxon>Gunneridae</taxon>
        <taxon>Pentapetalae</taxon>
        <taxon>rosids</taxon>
        <taxon>fabids</taxon>
        <taxon>Fagales</taxon>
        <taxon>Juglandaceae</taxon>
        <taxon>Carya</taxon>
    </lineage>
</organism>
<name>A0A922K8H1_CARIL</name>
<dbReference type="OrthoDB" id="288590at2759"/>
<dbReference type="AlphaFoldDB" id="A0A922K8H1"/>
<evidence type="ECO:0000256" key="2">
    <source>
        <dbReference type="ARBA" id="ARBA00023004"/>
    </source>
</evidence>
<dbReference type="InterPro" id="IPR027443">
    <property type="entry name" value="IPNS-like_sf"/>
</dbReference>
<evidence type="ECO:0000256" key="1">
    <source>
        <dbReference type="ARBA" id="ARBA00022723"/>
    </source>
</evidence>
<dbReference type="Proteomes" id="UP000811246">
    <property type="component" value="Chromosome 1"/>
</dbReference>
<dbReference type="InterPro" id="IPR050231">
    <property type="entry name" value="Iron_ascorbate_oxido_reductase"/>
</dbReference>
<keyword evidence="1 3" id="KW-0479">Metal-binding</keyword>
<accession>A0A922K8H1</accession>
<keyword evidence="3" id="KW-0560">Oxidoreductase</keyword>